<dbReference type="InterPro" id="IPR011990">
    <property type="entry name" value="TPR-like_helical_dom_sf"/>
</dbReference>
<dbReference type="InterPro" id="IPR018704">
    <property type="entry name" value="SecYEG/CpoB_TPR"/>
</dbReference>
<evidence type="ECO:0000259" key="3">
    <source>
        <dbReference type="Pfam" id="PF09976"/>
    </source>
</evidence>
<feature type="region of interest" description="Disordered" evidence="1">
    <location>
        <begin position="219"/>
        <end position="313"/>
    </location>
</feature>
<protein>
    <submittedName>
        <fullName evidence="4">Tetratricopeptide repeat protein</fullName>
    </submittedName>
</protein>
<keyword evidence="2" id="KW-0812">Transmembrane</keyword>
<evidence type="ECO:0000313" key="5">
    <source>
        <dbReference type="Proteomes" id="UP001165653"/>
    </source>
</evidence>
<dbReference type="EMBL" id="JAPDDR010000001">
    <property type="protein sequence ID" value="MCW1912113.1"/>
    <property type="molecule type" value="Genomic_DNA"/>
</dbReference>
<feature type="transmembrane region" description="Helical" evidence="2">
    <location>
        <begin position="32"/>
        <end position="50"/>
    </location>
</feature>
<accession>A0ABT3FWZ4</accession>
<dbReference type="Gene3D" id="1.25.40.10">
    <property type="entry name" value="Tetratricopeptide repeat domain"/>
    <property type="match status" value="2"/>
</dbReference>
<proteinExistence type="predicted"/>
<feature type="compositionally biased region" description="Pro residues" evidence="1">
    <location>
        <begin position="222"/>
        <end position="233"/>
    </location>
</feature>
<keyword evidence="5" id="KW-1185">Reference proteome</keyword>
<feature type="compositionally biased region" description="Pro residues" evidence="1">
    <location>
        <begin position="278"/>
        <end position="313"/>
    </location>
</feature>
<evidence type="ECO:0000256" key="2">
    <source>
        <dbReference type="SAM" id="Phobius"/>
    </source>
</evidence>
<organism evidence="4 5">
    <name type="scientific">Luteolibacter rhizosphaerae</name>
    <dbReference type="NCBI Taxonomy" id="2989719"/>
    <lineage>
        <taxon>Bacteria</taxon>
        <taxon>Pseudomonadati</taxon>
        <taxon>Verrucomicrobiota</taxon>
        <taxon>Verrucomicrobiia</taxon>
        <taxon>Verrucomicrobiales</taxon>
        <taxon>Verrucomicrobiaceae</taxon>
        <taxon>Luteolibacter</taxon>
    </lineage>
</organism>
<dbReference type="Pfam" id="PF09976">
    <property type="entry name" value="TPR_21"/>
    <property type="match status" value="1"/>
</dbReference>
<name>A0ABT3FWZ4_9BACT</name>
<reference evidence="4" key="1">
    <citation type="submission" date="2022-10" db="EMBL/GenBank/DDBJ databases">
        <title>Luteolibacter sp. GHJ8, whole genome shotgun sequencing project.</title>
        <authorList>
            <person name="Zhao G."/>
            <person name="Shen L."/>
        </authorList>
    </citation>
    <scope>NUCLEOTIDE SEQUENCE</scope>
    <source>
        <strain evidence="4">GHJ8</strain>
    </source>
</reference>
<gene>
    <name evidence="4" type="ORF">OJ996_00920</name>
</gene>
<keyword evidence="2" id="KW-1133">Transmembrane helix</keyword>
<keyword evidence="2" id="KW-0472">Membrane</keyword>
<feature type="domain" description="Ancillary SecYEG translocon subunit/Cell division coordinator CpoB TPR" evidence="3">
    <location>
        <begin position="25"/>
        <end position="192"/>
    </location>
</feature>
<comment type="caution">
    <text evidence="4">The sequence shown here is derived from an EMBL/GenBank/DDBJ whole genome shotgun (WGS) entry which is preliminary data.</text>
</comment>
<dbReference type="RefSeq" id="WP_264510209.1">
    <property type="nucleotide sequence ID" value="NZ_JAPDDR010000001.1"/>
</dbReference>
<dbReference type="Proteomes" id="UP001165653">
    <property type="component" value="Unassembled WGS sequence"/>
</dbReference>
<evidence type="ECO:0000256" key="1">
    <source>
        <dbReference type="SAM" id="MobiDB-lite"/>
    </source>
</evidence>
<evidence type="ECO:0000313" key="4">
    <source>
        <dbReference type="EMBL" id="MCW1912113.1"/>
    </source>
</evidence>
<sequence length="313" mass="32283">MSEDSHDAPRPLAEISHGPSAFEAFLDRNTKGLIVGAVLLAVVGGAVIVYRGMQEAAAQAAGADLSKAVTVAELQAVTKDHPKSPAAGSAQILLAEKQWADGDQDGAIETLRGFISTYPEHPALPSAKASLATRLLQQGKSGDAQPLFRELADSGRKYIAPYALIQLGDLAKKEGKLDEAEAAYKQVEEKFGGNPTENPFADTAAKHLKLVSFKMPAEIEAPAPPPAPAPAPGAPGAALTPDKIEMPAELEGNPLGNILSEGGPAVPPAPVEEEPAKPETPPQAPEAPPAPPAEQPQPETPPAKPEGTPPAGE</sequence>
<dbReference type="SUPFAM" id="SSF48452">
    <property type="entry name" value="TPR-like"/>
    <property type="match status" value="1"/>
</dbReference>